<sequence>MDCLNKQERWMSKCKAISRSKLPELPDEIWIQIMLKLPIKPLHICKCVSKTWHSHVLHIFDTQKGLELPPCGILFHIMRVPGGFGYDNENDVKQEFELGYLSLGDYKITKWSKDDQTGSATLEMTDHQNTHGDYHNGNTSGLLLGNLTIKFGGWISNAKKYRLWNMHRGLMLSIVDSHTYHVYNPATNEVFVLPKSPSQLSRYQPTELATIINFSDCLFSTECNFSVISFSKDTRTVKSMVLVEIYSSNKHQWSASEFPLEKEVYLERWNVSGAVFLDSTLYFMTNKRHVVAVQFHSRDEVSLYSIRLPSCIKRGFVESQLDVSQGCLYLSNRKFPNLWIWKHDGRSTDSDPWIPQLIFKKSGTSVCQPLVEKFFRQVAREHISPYIIIIHPEEPVVFIDVESSIFAFHLVNGTVEKIAERSKEEIHLVGTAFIYSPCFASLKRLKPTNPDRCDQSS</sequence>
<evidence type="ECO:0000313" key="4">
    <source>
        <dbReference type="Proteomes" id="UP000035740"/>
    </source>
</evidence>
<keyword evidence="4" id="KW-1185">Reference proteome</keyword>
<accession>A0A0J8B1I7</accession>
<dbReference type="InterPro" id="IPR055290">
    <property type="entry name" value="At3g26010-like"/>
</dbReference>
<evidence type="ECO:0000259" key="2">
    <source>
        <dbReference type="Pfam" id="PF23635"/>
    </source>
</evidence>
<dbReference type="Pfam" id="PF23635">
    <property type="entry name" value="Beta-prop_AT5G49610-like"/>
    <property type="match status" value="1"/>
</dbReference>
<evidence type="ECO:0000313" key="3">
    <source>
        <dbReference type="EMBL" id="KMS94884.1"/>
    </source>
</evidence>
<dbReference type="InterPro" id="IPR036047">
    <property type="entry name" value="F-box-like_dom_sf"/>
</dbReference>
<dbReference type="PANTHER" id="PTHR35546:SF130">
    <property type="entry name" value="EXPRESSED PROTEIN"/>
    <property type="match status" value="1"/>
</dbReference>
<feature type="domain" description="F-box protein AT5G49610-like beta-propeller" evidence="2">
    <location>
        <begin position="178"/>
        <end position="429"/>
    </location>
</feature>
<protein>
    <submittedName>
        <fullName evidence="3">Uncharacterized protein</fullName>
    </submittedName>
</protein>
<proteinExistence type="predicted"/>
<dbReference type="OMA" id="PLHICKC"/>
<dbReference type="PANTHER" id="PTHR35546">
    <property type="entry name" value="F-BOX PROTEIN INTERACTION DOMAIN PROTEIN-RELATED"/>
    <property type="match status" value="1"/>
</dbReference>
<dbReference type="SUPFAM" id="SSF81383">
    <property type="entry name" value="F-box domain"/>
    <property type="match status" value="1"/>
</dbReference>
<dbReference type="InterPro" id="IPR056594">
    <property type="entry name" value="AT5G49610-like_b-prop"/>
</dbReference>
<gene>
    <name evidence="3" type="ORF">BVRB_014410</name>
</gene>
<feature type="domain" description="F-box" evidence="1">
    <location>
        <begin position="22"/>
        <end position="56"/>
    </location>
</feature>
<dbReference type="Gene3D" id="1.20.1280.50">
    <property type="match status" value="1"/>
</dbReference>
<reference evidence="3 4" key="1">
    <citation type="journal article" date="2014" name="Nature">
        <title>The genome of the recently domesticated crop plant sugar beet (Beta vulgaris).</title>
        <authorList>
            <person name="Dohm J.C."/>
            <person name="Minoche A.E."/>
            <person name="Holtgrawe D."/>
            <person name="Capella-Gutierrez S."/>
            <person name="Zakrzewski F."/>
            <person name="Tafer H."/>
            <person name="Rupp O."/>
            <person name="Sorensen T.R."/>
            <person name="Stracke R."/>
            <person name="Reinhardt R."/>
            <person name="Goesmann A."/>
            <person name="Kraft T."/>
            <person name="Schulz B."/>
            <person name="Stadler P.F."/>
            <person name="Schmidt T."/>
            <person name="Gabaldon T."/>
            <person name="Lehrach H."/>
            <person name="Weisshaar B."/>
            <person name="Himmelbauer H."/>
        </authorList>
    </citation>
    <scope>NUCLEOTIDE SEQUENCE [LARGE SCALE GENOMIC DNA]</scope>
    <source>
        <tissue evidence="3">Taproot</tissue>
    </source>
</reference>
<dbReference type="InterPro" id="IPR001810">
    <property type="entry name" value="F-box_dom"/>
</dbReference>
<dbReference type="Pfam" id="PF00646">
    <property type="entry name" value="F-box"/>
    <property type="match status" value="1"/>
</dbReference>
<dbReference type="Gramene" id="KMS94884">
    <property type="protein sequence ID" value="KMS94884"/>
    <property type="gene ID" value="BVRB_014410"/>
</dbReference>
<dbReference type="AlphaFoldDB" id="A0A0J8B1I7"/>
<name>A0A0J8B1I7_BETVV</name>
<dbReference type="EMBL" id="KQ090719">
    <property type="protein sequence ID" value="KMS94884.1"/>
    <property type="molecule type" value="Genomic_DNA"/>
</dbReference>
<evidence type="ECO:0000259" key="1">
    <source>
        <dbReference type="Pfam" id="PF00646"/>
    </source>
</evidence>
<dbReference type="KEGG" id="bvg:104885112"/>
<dbReference type="OrthoDB" id="1808445at2759"/>
<dbReference type="Proteomes" id="UP000035740">
    <property type="component" value="Unassembled WGS sequence"/>
</dbReference>
<organism evidence="3 4">
    <name type="scientific">Beta vulgaris subsp. vulgaris</name>
    <name type="common">Beet</name>
    <dbReference type="NCBI Taxonomy" id="3555"/>
    <lineage>
        <taxon>Eukaryota</taxon>
        <taxon>Viridiplantae</taxon>
        <taxon>Streptophyta</taxon>
        <taxon>Embryophyta</taxon>
        <taxon>Tracheophyta</taxon>
        <taxon>Spermatophyta</taxon>
        <taxon>Magnoliopsida</taxon>
        <taxon>eudicotyledons</taxon>
        <taxon>Gunneridae</taxon>
        <taxon>Pentapetalae</taxon>
        <taxon>Caryophyllales</taxon>
        <taxon>Chenopodiaceae</taxon>
        <taxon>Betoideae</taxon>
        <taxon>Beta</taxon>
    </lineage>
</organism>